<keyword evidence="3 5" id="KW-1133">Transmembrane helix</keyword>
<dbReference type="InterPro" id="IPR023271">
    <property type="entry name" value="Aquaporin-like"/>
</dbReference>
<name>A0A8S9HMR1_BRACR</name>
<feature type="transmembrane region" description="Helical" evidence="5">
    <location>
        <begin position="28"/>
        <end position="46"/>
    </location>
</feature>
<dbReference type="GO" id="GO:0016020">
    <property type="term" value="C:membrane"/>
    <property type="evidence" value="ECO:0007669"/>
    <property type="project" value="UniProtKB-SubCell"/>
</dbReference>
<dbReference type="InterPro" id="IPR034294">
    <property type="entry name" value="Aquaporin_transptr"/>
</dbReference>
<evidence type="ECO:0000313" key="7">
    <source>
        <dbReference type="Proteomes" id="UP000712281"/>
    </source>
</evidence>
<dbReference type="InterPro" id="IPR000425">
    <property type="entry name" value="MIP"/>
</dbReference>
<dbReference type="AlphaFoldDB" id="A0A8S9HMR1"/>
<dbReference type="Pfam" id="PF00230">
    <property type="entry name" value="MIP"/>
    <property type="match status" value="1"/>
</dbReference>
<sequence>MVRPISGGSMNPARSLGPAVVAWDFEYIWVYMTAPVIGAIMGVLTYRTISLKSRPSPHSPPVSSLLR</sequence>
<protein>
    <recommendedName>
        <fullName evidence="8">Aquaporin</fullName>
    </recommendedName>
</protein>
<dbReference type="Proteomes" id="UP000712281">
    <property type="component" value="Unassembled WGS sequence"/>
</dbReference>
<keyword evidence="2 5" id="KW-0812">Transmembrane</keyword>
<dbReference type="EMBL" id="QGKW02001940">
    <property type="protein sequence ID" value="KAF2557716.1"/>
    <property type="molecule type" value="Genomic_DNA"/>
</dbReference>
<evidence type="ECO:0000313" key="6">
    <source>
        <dbReference type="EMBL" id="KAF2557716.1"/>
    </source>
</evidence>
<evidence type="ECO:0008006" key="8">
    <source>
        <dbReference type="Google" id="ProtNLM"/>
    </source>
</evidence>
<evidence type="ECO:0000256" key="2">
    <source>
        <dbReference type="ARBA" id="ARBA00022692"/>
    </source>
</evidence>
<comment type="subcellular location">
    <subcellularLocation>
        <location evidence="1">Membrane</location>
        <topology evidence="1">Multi-pass membrane protein</topology>
    </subcellularLocation>
</comment>
<gene>
    <name evidence="6" type="ORF">F2Q68_00018206</name>
</gene>
<organism evidence="6 7">
    <name type="scientific">Brassica cretica</name>
    <name type="common">Mustard</name>
    <dbReference type="NCBI Taxonomy" id="69181"/>
    <lineage>
        <taxon>Eukaryota</taxon>
        <taxon>Viridiplantae</taxon>
        <taxon>Streptophyta</taxon>
        <taxon>Embryophyta</taxon>
        <taxon>Tracheophyta</taxon>
        <taxon>Spermatophyta</taxon>
        <taxon>Magnoliopsida</taxon>
        <taxon>eudicotyledons</taxon>
        <taxon>Gunneridae</taxon>
        <taxon>Pentapetalae</taxon>
        <taxon>rosids</taxon>
        <taxon>malvids</taxon>
        <taxon>Brassicales</taxon>
        <taxon>Brassicaceae</taxon>
        <taxon>Brassiceae</taxon>
        <taxon>Brassica</taxon>
    </lineage>
</organism>
<dbReference type="PANTHER" id="PTHR45724:SF26">
    <property type="entry name" value="AQUAPORIN NIP7-1-RELATED"/>
    <property type="match status" value="1"/>
</dbReference>
<dbReference type="PANTHER" id="PTHR45724">
    <property type="entry name" value="AQUAPORIN NIP2-1"/>
    <property type="match status" value="1"/>
</dbReference>
<evidence type="ECO:0000256" key="5">
    <source>
        <dbReference type="SAM" id="Phobius"/>
    </source>
</evidence>
<dbReference type="Gene3D" id="1.20.1080.10">
    <property type="entry name" value="Glycerol uptake facilitator protein"/>
    <property type="match status" value="1"/>
</dbReference>
<evidence type="ECO:0000256" key="4">
    <source>
        <dbReference type="ARBA" id="ARBA00023136"/>
    </source>
</evidence>
<dbReference type="SUPFAM" id="SSF81338">
    <property type="entry name" value="Aquaporin-like"/>
    <property type="match status" value="1"/>
</dbReference>
<comment type="caution">
    <text evidence="6">The sequence shown here is derived from an EMBL/GenBank/DDBJ whole genome shotgun (WGS) entry which is preliminary data.</text>
</comment>
<accession>A0A8S9HMR1</accession>
<evidence type="ECO:0000256" key="1">
    <source>
        <dbReference type="ARBA" id="ARBA00004141"/>
    </source>
</evidence>
<keyword evidence="4 5" id="KW-0472">Membrane</keyword>
<reference evidence="6" key="1">
    <citation type="submission" date="2019-12" db="EMBL/GenBank/DDBJ databases">
        <title>Genome sequencing and annotation of Brassica cretica.</title>
        <authorList>
            <person name="Studholme D.J."/>
            <person name="Sarris P.F."/>
        </authorList>
    </citation>
    <scope>NUCLEOTIDE SEQUENCE</scope>
    <source>
        <strain evidence="6">PFS-001/15</strain>
        <tissue evidence="6">Leaf</tissue>
    </source>
</reference>
<evidence type="ECO:0000256" key="3">
    <source>
        <dbReference type="ARBA" id="ARBA00022989"/>
    </source>
</evidence>
<dbReference type="GO" id="GO:0015267">
    <property type="term" value="F:channel activity"/>
    <property type="evidence" value="ECO:0007669"/>
    <property type="project" value="InterPro"/>
</dbReference>
<proteinExistence type="predicted"/>